<comment type="catalytic activity">
    <reaction evidence="5 6">
        <text>NAD(+) + ATP = ADP + NADP(+) + H(+)</text>
        <dbReference type="Rhea" id="RHEA:18629"/>
        <dbReference type="ChEBI" id="CHEBI:15378"/>
        <dbReference type="ChEBI" id="CHEBI:30616"/>
        <dbReference type="ChEBI" id="CHEBI:57540"/>
        <dbReference type="ChEBI" id="CHEBI:58349"/>
        <dbReference type="ChEBI" id="CHEBI:456216"/>
        <dbReference type="EC" id="2.7.1.23"/>
    </reaction>
</comment>
<dbReference type="HAMAP" id="MF_00361">
    <property type="entry name" value="NAD_kinase"/>
    <property type="match status" value="1"/>
</dbReference>
<feature type="binding site" evidence="6">
    <location>
        <position position="212"/>
    </location>
    <ligand>
        <name>NAD(+)</name>
        <dbReference type="ChEBI" id="CHEBI:57540"/>
    </ligand>
</feature>
<dbReference type="EMBL" id="DF968182">
    <property type="protein sequence ID" value="GAP43626.1"/>
    <property type="molecule type" value="Genomic_DNA"/>
</dbReference>
<protein>
    <recommendedName>
        <fullName evidence="6">NAD kinase</fullName>
        <ecNumber evidence="6">2.7.1.23</ecNumber>
    </recommendedName>
    <alternativeName>
        <fullName evidence="6">ATP-dependent NAD kinase</fullName>
    </alternativeName>
</protein>
<evidence type="ECO:0000256" key="2">
    <source>
        <dbReference type="ARBA" id="ARBA00022777"/>
    </source>
</evidence>
<dbReference type="PANTHER" id="PTHR20275">
    <property type="entry name" value="NAD KINASE"/>
    <property type="match status" value="1"/>
</dbReference>
<keyword evidence="8" id="KW-1185">Reference proteome</keyword>
<name>A0A0S7BS70_9BACT</name>
<evidence type="ECO:0000313" key="8">
    <source>
        <dbReference type="Proteomes" id="UP000053091"/>
    </source>
</evidence>
<sequence length="292" mass="33001">MKIALFGKTFADELFYYFQQLVEILDRHNVQVTIHQPFYEFVRDRIRFGREPQTFAAHHELPGNADFMFSIGGDGTMLDAITLIRDSGIPLMGINLGRMGFLSSISKDEINQAVTSLLKGEYTLDKRSMLCVETPEHLFGEINYALNELTVNKKDTGSMILVHVYIDNILLNSYWADGLIIATPTGSTAYSLSCNGPIITPDSENFVITPIATHNLTVRPVVIPDKSVIRLKVEGRMSQYLVGLDSRSAIIDSSTEIVIRKETFSINLVQRLNDNFFTTIRQKLMWGRDVRN</sequence>
<keyword evidence="4 6" id="KW-0520">NAD</keyword>
<evidence type="ECO:0000256" key="6">
    <source>
        <dbReference type="HAMAP-Rule" id="MF_00361"/>
    </source>
</evidence>
<feature type="binding site" evidence="6">
    <location>
        <begin position="188"/>
        <end position="193"/>
    </location>
    <ligand>
        <name>NAD(+)</name>
        <dbReference type="ChEBI" id="CHEBI:57540"/>
    </ligand>
</feature>
<feature type="binding site" evidence="6">
    <location>
        <position position="177"/>
    </location>
    <ligand>
        <name>NAD(+)</name>
        <dbReference type="ChEBI" id="CHEBI:57540"/>
    </ligand>
</feature>
<dbReference type="GO" id="GO:0003951">
    <property type="term" value="F:NAD+ kinase activity"/>
    <property type="evidence" value="ECO:0007669"/>
    <property type="project" value="UniProtKB-UniRule"/>
</dbReference>
<feature type="active site" description="Proton acceptor" evidence="6">
    <location>
        <position position="74"/>
    </location>
</feature>
<feature type="binding site" evidence="6">
    <location>
        <begin position="147"/>
        <end position="148"/>
    </location>
    <ligand>
        <name>NAD(+)</name>
        <dbReference type="ChEBI" id="CHEBI:57540"/>
    </ligand>
</feature>
<dbReference type="PANTHER" id="PTHR20275:SF6">
    <property type="entry name" value="NAD KINASE 2, CHLOROPLASTIC"/>
    <property type="match status" value="1"/>
</dbReference>
<gene>
    <name evidence="6" type="primary">nadK</name>
    <name evidence="7" type="ORF">TBC1_111782</name>
</gene>
<dbReference type="InterPro" id="IPR016064">
    <property type="entry name" value="NAD/diacylglycerol_kinase_sf"/>
</dbReference>
<keyword evidence="6" id="KW-0067">ATP-binding</keyword>
<comment type="cofactor">
    <cofactor evidence="6">
        <name>a divalent metal cation</name>
        <dbReference type="ChEBI" id="CHEBI:60240"/>
    </cofactor>
</comment>
<evidence type="ECO:0000256" key="4">
    <source>
        <dbReference type="ARBA" id="ARBA00023027"/>
    </source>
</evidence>
<keyword evidence="3 6" id="KW-0521">NADP</keyword>
<dbReference type="GO" id="GO:0005737">
    <property type="term" value="C:cytoplasm"/>
    <property type="evidence" value="ECO:0007669"/>
    <property type="project" value="UniProtKB-SubCell"/>
</dbReference>
<dbReference type="Proteomes" id="UP000053091">
    <property type="component" value="Unassembled WGS sequence"/>
</dbReference>
<comment type="caution">
    <text evidence="6">Lacks conserved residue(s) required for the propagation of feature annotation.</text>
</comment>
<dbReference type="InterPro" id="IPR017437">
    <property type="entry name" value="ATP-NAD_kinase_PpnK-typ_C"/>
</dbReference>
<dbReference type="SUPFAM" id="SSF111331">
    <property type="entry name" value="NAD kinase/diacylglycerol kinase-like"/>
    <property type="match status" value="1"/>
</dbReference>
<dbReference type="InterPro" id="IPR017438">
    <property type="entry name" value="ATP-NAD_kinase_N"/>
</dbReference>
<feature type="binding site" evidence="6">
    <location>
        <begin position="74"/>
        <end position="75"/>
    </location>
    <ligand>
        <name>NAD(+)</name>
        <dbReference type="ChEBI" id="CHEBI:57540"/>
    </ligand>
</feature>
<dbReference type="Pfam" id="PF20143">
    <property type="entry name" value="NAD_kinase_C"/>
    <property type="match status" value="1"/>
</dbReference>
<proteinExistence type="inferred from homology"/>
<dbReference type="GO" id="GO:0006741">
    <property type="term" value="P:NADP+ biosynthetic process"/>
    <property type="evidence" value="ECO:0007669"/>
    <property type="project" value="UniProtKB-UniRule"/>
</dbReference>
<dbReference type="GO" id="GO:0019674">
    <property type="term" value="P:NAD+ metabolic process"/>
    <property type="evidence" value="ECO:0007669"/>
    <property type="project" value="InterPro"/>
</dbReference>
<evidence type="ECO:0000313" key="7">
    <source>
        <dbReference type="EMBL" id="GAP43626.1"/>
    </source>
</evidence>
<dbReference type="GO" id="GO:0005524">
    <property type="term" value="F:ATP binding"/>
    <property type="evidence" value="ECO:0007669"/>
    <property type="project" value="UniProtKB-KW"/>
</dbReference>
<evidence type="ECO:0000256" key="1">
    <source>
        <dbReference type="ARBA" id="ARBA00022679"/>
    </source>
</evidence>
<dbReference type="Gene3D" id="3.40.50.10330">
    <property type="entry name" value="Probable inorganic polyphosphate/atp-NAD kinase, domain 1"/>
    <property type="match status" value="1"/>
</dbReference>
<dbReference type="OrthoDB" id="9774737at2"/>
<dbReference type="AlphaFoldDB" id="A0A0S7BS70"/>
<dbReference type="InterPro" id="IPR002504">
    <property type="entry name" value="NADK"/>
</dbReference>
<dbReference type="RefSeq" id="WP_062041038.1">
    <property type="nucleotide sequence ID" value="NZ_DF968182.1"/>
</dbReference>
<evidence type="ECO:0000256" key="5">
    <source>
        <dbReference type="ARBA" id="ARBA00047925"/>
    </source>
</evidence>
<dbReference type="NCBIfam" id="NF002521">
    <property type="entry name" value="PRK01911.1"/>
    <property type="match status" value="1"/>
</dbReference>
<keyword evidence="2 6" id="KW-0418">Kinase</keyword>
<dbReference type="Pfam" id="PF01513">
    <property type="entry name" value="NAD_kinase"/>
    <property type="match status" value="1"/>
</dbReference>
<evidence type="ECO:0000256" key="3">
    <source>
        <dbReference type="ARBA" id="ARBA00022857"/>
    </source>
</evidence>
<comment type="similarity">
    <text evidence="6">Belongs to the NAD kinase family.</text>
</comment>
<comment type="function">
    <text evidence="6">Involved in the regulation of the intracellular balance of NAD and NADP, and is a key enzyme in the biosynthesis of NADP. Catalyzes specifically the phosphorylation on 2'-hydroxyl of the adenosine moiety of NAD to yield NADP.</text>
</comment>
<dbReference type="STRING" id="1678841.TBC1_111782"/>
<organism evidence="7">
    <name type="scientific">Lentimicrobium saccharophilum</name>
    <dbReference type="NCBI Taxonomy" id="1678841"/>
    <lineage>
        <taxon>Bacteria</taxon>
        <taxon>Pseudomonadati</taxon>
        <taxon>Bacteroidota</taxon>
        <taxon>Bacteroidia</taxon>
        <taxon>Bacteroidales</taxon>
        <taxon>Lentimicrobiaceae</taxon>
        <taxon>Lentimicrobium</taxon>
    </lineage>
</organism>
<dbReference type="PATRIC" id="fig|1678841.3.peg.1986"/>
<keyword evidence="1 6" id="KW-0808">Transferase</keyword>
<dbReference type="Gene3D" id="2.60.200.30">
    <property type="entry name" value="Probable inorganic polyphosphate/atp-NAD kinase, domain 2"/>
    <property type="match status" value="1"/>
</dbReference>
<reference evidence="7" key="1">
    <citation type="journal article" date="2015" name="Genome Announc.">
        <title>Draft Genome Sequence of Bacteroidales Strain TBC1, a Novel Isolate from a Methanogenic Wastewater Treatment System.</title>
        <authorList>
            <person name="Tourlousse D.M."/>
            <person name="Matsuura N."/>
            <person name="Sun L."/>
            <person name="Toyonaga M."/>
            <person name="Kuroda K."/>
            <person name="Ohashi A."/>
            <person name="Cruz R."/>
            <person name="Yamaguchi T."/>
            <person name="Sekiguchi Y."/>
        </authorList>
    </citation>
    <scope>NUCLEOTIDE SEQUENCE [LARGE SCALE GENOMIC DNA]</scope>
    <source>
        <strain evidence="7">TBC1</strain>
    </source>
</reference>
<dbReference type="GO" id="GO:0046872">
    <property type="term" value="F:metal ion binding"/>
    <property type="evidence" value="ECO:0007669"/>
    <property type="project" value="UniProtKB-UniRule"/>
</dbReference>
<keyword evidence="6" id="KW-0547">Nucleotide-binding</keyword>
<dbReference type="EC" id="2.7.1.23" evidence="6"/>
<accession>A0A0S7BS70</accession>
<keyword evidence="6" id="KW-0963">Cytoplasm</keyword>
<dbReference type="GO" id="GO:0051287">
    <property type="term" value="F:NAD binding"/>
    <property type="evidence" value="ECO:0007669"/>
    <property type="project" value="UniProtKB-ARBA"/>
</dbReference>
<comment type="subcellular location">
    <subcellularLocation>
        <location evidence="6">Cytoplasm</location>
    </subcellularLocation>
</comment>